<dbReference type="KEGG" id="xak:KIMC2_02120"/>
<feature type="compositionally biased region" description="Basic and acidic residues" evidence="1">
    <location>
        <begin position="364"/>
        <end position="376"/>
    </location>
</feature>
<evidence type="ECO:0000313" key="6">
    <source>
        <dbReference type="Proteomes" id="UP001321804"/>
    </source>
</evidence>
<dbReference type="Pfam" id="PF11797">
    <property type="entry name" value="WxLIP_HBD"/>
    <property type="match status" value="1"/>
</dbReference>
<keyword evidence="6" id="KW-1185">Reference proteome</keyword>
<dbReference type="RefSeq" id="WP_317697147.1">
    <property type="nucleotide sequence ID" value="NZ_AP026801.1"/>
</dbReference>
<evidence type="ECO:0000256" key="1">
    <source>
        <dbReference type="SAM" id="MobiDB-lite"/>
    </source>
</evidence>
<accession>A0AAU9D7K4</accession>
<dbReference type="InterPro" id="IPR021759">
    <property type="entry name" value="WxLIP_HBD"/>
</dbReference>
<feature type="domain" description="WxL Interacting Protein peptidoglycan binding" evidence="3">
    <location>
        <begin position="33"/>
        <end position="149"/>
    </location>
</feature>
<organism evidence="5 6">
    <name type="scientific">Xylocopilactobacillus apis</name>
    <dbReference type="NCBI Taxonomy" id="2932183"/>
    <lineage>
        <taxon>Bacteria</taxon>
        <taxon>Bacillati</taxon>
        <taxon>Bacillota</taxon>
        <taxon>Bacilli</taxon>
        <taxon>Lactobacillales</taxon>
        <taxon>Lactobacillaceae</taxon>
        <taxon>Xylocopilactobacillus</taxon>
    </lineage>
</organism>
<evidence type="ECO:0000259" key="3">
    <source>
        <dbReference type="Pfam" id="PF06030"/>
    </source>
</evidence>
<keyword evidence="2" id="KW-0472">Membrane</keyword>
<dbReference type="Proteomes" id="UP001321804">
    <property type="component" value="Chromosome"/>
</dbReference>
<feature type="compositionally biased region" description="Polar residues" evidence="1">
    <location>
        <begin position="354"/>
        <end position="363"/>
    </location>
</feature>
<feature type="region of interest" description="Disordered" evidence="1">
    <location>
        <begin position="354"/>
        <end position="389"/>
    </location>
</feature>
<keyword evidence="2" id="KW-0812">Transmembrane</keyword>
<evidence type="ECO:0000259" key="4">
    <source>
        <dbReference type="Pfam" id="PF11797"/>
    </source>
</evidence>
<reference evidence="5 6" key="1">
    <citation type="journal article" date="2023" name="Microbiol. Spectr.">
        <title>Symbiosis of Carpenter Bees with Uncharacterized Lactic Acid Bacteria Showing NAD Auxotrophy.</title>
        <authorList>
            <person name="Kawasaki S."/>
            <person name="Ozawa K."/>
            <person name="Mori T."/>
            <person name="Yamamoto A."/>
            <person name="Ito M."/>
            <person name="Ohkuma M."/>
            <person name="Sakamoto M."/>
            <person name="Matsutani M."/>
        </authorList>
    </citation>
    <scope>NUCLEOTIDE SEQUENCE [LARGE SCALE GENOMIC DNA]</scope>
    <source>
        <strain evidence="5 6">KimC2</strain>
    </source>
</reference>
<feature type="transmembrane region" description="Helical" evidence="2">
    <location>
        <begin position="319"/>
        <end position="342"/>
    </location>
</feature>
<keyword evidence="2" id="KW-1133">Transmembrane helix</keyword>
<protein>
    <submittedName>
        <fullName evidence="5">Cell surface protein</fullName>
    </submittedName>
</protein>
<feature type="domain" description="WxL Interacting Protein host binding" evidence="4">
    <location>
        <begin position="167"/>
        <end position="308"/>
    </location>
</feature>
<feature type="compositionally biased region" description="Polar residues" evidence="1">
    <location>
        <begin position="379"/>
        <end position="389"/>
    </location>
</feature>
<dbReference type="EMBL" id="AP026801">
    <property type="protein sequence ID" value="BDR55650.1"/>
    <property type="molecule type" value="Genomic_DNA"/>
</dbReference>
<dbReference type="Pfam" id="PF06030">
    <property type="entry name" value="WxLIP_PGBD"/>
    <property type="match status" value="1"/>
</dbReference>
<dbReference type="AlphaFoldDB" id="A0AAU9D7K4"/>
<gene>
    <name evidence="5" type="ORF">KIMC2_02120</name>
</gene>
<evidence type="ECO:0000313" key="5">
    <source>
        <dbReference type="EMBL" id="BDR55650.1"/>
    </source>
</evidence>
<dbReference type="InterPro" id="IPR010317">
    <property type="entry name" value="WxLIP_PGBD"/>
</dbReference>
<sequence length="389" mass="44238">MVTKKRKDVWLLILIILSFFLINDRVSAETGIFSVKPIFPDNQISQQNAYYLLVKPGDKQNISFYVTNLRNYTQTFEIMPGMYVNNSQGDMALTTDKKDLDPSLPVNMMDMGVKPTYLTVPANQTVKVSQVYKIPSEKFKGLIYGGIRVISGLQNSSEMKNSKKSRALINTYAQMDTGVIMTMDKNYPKGKLIVKNVTPSAAVPRPVFNIKIQNPEGTIIDSLNLKAKIKKEGFNVPNTKVSKVELSNDYYGYTVAPYSKLNLVMNIGKTRLQPGKYTLKLTGKSHGHKFNQKYNFMVSQNIANKINKDNSQISADYTWLYFIIIIGIILILIAFVIFMYFFGMKKVLHLPETNNKVQSPRSRSTNEVKNTTEVKRNRYGTSNVPKRKR</sequence>
<name>A0AAU9D7K4_9LACO</name>
<evidence type="ECO:0000256" key="2">
    <source>
        <dbReference type="SAM" id="Phobius"/>
    </source>
</evidence>
<proteinExistence type="predicted"/>